<comment type="caution">
    <text evidence="1">The sequence shown here is derived from an EMBL/GenBank/DDBJ whole genome shotgun (WGS) entry which is preliminary data.</text>
</comment>
<protein>
    <recommendedName>
        <fullName evidence="3">Transcriptional regulator</fullName>
    </recommendedName>
</protein>
<dbReference type="EMBL" id="BAABBE010000010">
    <property type="protein sequence ID" value="GAA3647625.1"/>
    <property type="molecule type" value="Genomic_DNA"/>
</dbReference>
<evidence type="ECO:0000313" key="2">
    <source>
        <dbReference type="Proteomes" id="UP001500711"/>
    </source>
</evidence>
<proteinExistence type="predicted"/>
<sequence>MDDMGESGRWDGVRTFRTVLEQKIRERRQTLQEFIDFAELFAREHNEPGTIGKRHLQRLIAGRKASGEPLGPTVQPATARLLERIFEVGIDDLLSPPKPPEIVGRQQPERDAVELAAALDWLDERAGWKPGTSRSKVRTRLEALDLGALLDRGARRARIGRTALARALIEYYGDQGIYRAICADVEILTSVVSRVEWLDLACSLAGAQGGLTLAEETCDHRALDEVEASAALSQLAESVALGVRFANLPLYRLRSVDVSPGRVRGRVGIVPFVEYALTADLLERELTDAVGAGSIARRTPLRDKQLPSLDAVHDLSGRVCAGGVLALCAIARPHDQVRGSADYALLVQERSGQVLNAAGRLAVIPKGFHQPLTDVRAEAAVGATLRRELEEELFGRRDVDATVGDARSAAPMHPSRRSEPMKWLTGAPGRLRMECTGFGLNLVSGNYEFASLVVIEDEEFWHRFGGQVEANWEASGLRLYSSLDGELVSELISQEAWSNEGLFALLQGLRRLREIGGDRVSLPPVEWRLSD</sequence>
<gene>
    <name evidence="1" type="ORF">GCM10022267_37780</name>
</gene>
<dbReference type="Proteomes" id="UP001500711">
    <property type="component" value="Unassembled WGS sequence"/>
</dbReference>
<evidence type="ECO:0000313" key="1">
    <source>
        <dbReference type="EMBL" id="GAA3647625.1"/>
    </source>
</evidence>
<reference evidence="2" key="1">
    <citation type="journal article" date="2019" name="Int. J. Syst. Evol. Microbiol.">
        <title>The Global Catalogue of Microorganisms (GCM) 10K type strain sequencing project: providing services to taxonomists for standard genome sequencing and annotation.</title>
        <authorList>
            <consortium name="The Broad Institute Genomics Platform"/>
            <consortium name="The Broad Institute Genome Sequencing Center for Infectious Disease"/>
            <person name="Wu L."/>
            <person name="Ma J."/>
        </authorList>
    </citation>
    <scope>NUCLEOTIDE SEQUENCE [LARGE SCALE GENOMIC DNA]</scope>
    <source>
        <strain evidence="2">JCM 17494</strain>
    </source>
</reference>
<name>A0ABP7B513_9PSEU</name>
<evidence type="ECO:0008006" key="3">
    <source>
        <dbReference type="Google" id="ProtNLM"/>
    </source>
</evidence>
<accession>A0ABP7B513</accession>
<keyword evidence="2" id="KW-1185">Reference proteome</keyword>
<organism evidence="1 2">
    <name type="scientific">Lentzea roselyniae</name>
    <dbReference type="NCBI Taxonomy" id="531940"/>
    <lineage>
        <taxon>Bacteria</taxon>
        <taxon>Bacillati</taxon>
        <taxon>Actinomycetota</taxon>
        <taxon>Actinomycetes</taxon>
        <taxon>Pseudonocardiales</taxon>
        <taxon>Pseudonocardiaceae</taxon>
        <taxon>Lentzea</taxon>
    </lineage>
</organism>